<keyword evidence="2" id="KW-1185">Reference proteome</keyword>
<protein>
    <submittedName>
        <fullName evidence="1">Uncharacterized protein</fullName>
    </submittedName>
</protein>
<evidence type="ECO:0000313" key="2">
    <source>
        <dbReference type="Proteomes" id="UP000050535"/>
    </source>
</evidence>
<name>A0A0P7HXE4_9EURY</name>
<organism evidence="1 2">
    <name type="scientific">Halolamina pelagica</name>
    <dbReference type="NCBI Taxonomy" id="699431"/>
    <lineage>
        <taxon>Archaea</taxon>
        <taxon>Methanobacteriati</taxon>
        <taxon>Methanobacteriota</taxon>
        <taxon>Stenosarchaea group</taxon>
        <taxon>Halobacteria</taxon>
        <taxon>Halobacteriales</taxon>
        <taxon>Haloferacaceae</taxon>
    </lineage>
</organism>
<evidence type="ECO:0000313" key="1">
    <source>
        <dbReference type="EMBL" id="KPN29046.1"/>
    </source>
</evidence>
<dbReference type="RefSeq" id="WP_189319204.1">
    <property type="nucleotide sequence ID" value="NZ_LGUC01000002.1"/>
</dbReference>
<dbReference type="OrthoDB" id="311130at2157"/>
<comment type="caution">
    <text evidence="1">The sequence shown here is derived from an EMBL/GenBank/DDBJ whole genome shotgun (WGS) entry which is preliminary data.</text>
</comment>
<gene>
    <name evidence="1" type="ORF">SY89_03280</name>
</gene>
<sequence>MQIECPHCGTRLALPLSARDIQNVLGTNYRLQGGEHECADCENELGVYYY</sequence>
<reference evidence="2" key="1">
    <citation type="submission" date="2013-11" db="EMBL/GenBank/DDBJ databases">
        <authorList>
            <person name="Hoang H.T."/>
            <person name="Killian M.L."/>
            <person name="Madson D.M."/>
            <person name="Arruda P.H.E."/>
            <person name="Sun D."/>
            <person name="Schwartz K.J."/>
            <person name="Yoon K."/>
        </authorList>
    </citation>
    <scope>NUCLEOTIDE SEQUENCE [LARGE SCALE GENOMIC DNA]</scope>
    <source>
        <strain evidence="2">CDK2</strain>
    </source>
</reference>
<dbReference type="EMBL" id="LGUC01000002">
    <property type="protein sequence ID" value="KPN29046.1"/>
    <property type="molecule type" value="Genomic_DNA"/>
</dbReference>
<accession>A0A0P7HXE4</accession>
<proteinExistence type="predicted"/>
<dbReference type="Proteomes" id="UP000050535">
    <property type="component" value="Unassembled WGS sequence"/>
</dbReference>
<dbReference type="AlphaFoldDB" id="A0A0P7HXE4"/>